<feature type="topological domain" description="Extracellular" evidence="33">
    <location>
        <begin position="30"/>
        <end position="681"/>
    </location>
</feature>
<keyword evidence="10 33" id="KW-1165">Clathrin-mediated endocytosis of virus by host</keyword>
<feature type="region of interest" description="Disordered" evidence="35">
    <location>
        <begin position="716"/>
        <end position="740"/>
    </location>
</feature>
<evidence type="ECO:0000256" key="31">
    <source>
        <dbReference type="ARBA" id="ARBA00023296"/>
    </source>
</evidence>
<keyword evidence="17 33" id="KW-1161">Viral attachment to host cell</keyword>
<keyword evidence="31 33" id="KW-1160">Virus entry into host cell</keyword>
<dbReference type="InterPro" id="IPR036377">
    <property type="entry name" value="Gp120_core_sf"/>
</dbReference>
<reference evidence="39" key="1">
    <citation type="journal article" date="2020" name="Elife">
        <title>The HIV-1 latent reservoir is largely sensitive to circulating T cells.</title>
        <authorList>
            <person name="Warren J.A."/>
            <person name="Zhou S."/>
            <person name="Xu Y."/>
            <person name="Moeser M.J."/>
            <person name="MacMillan D.R."/>
            <person name="Council O."/>
            <person name="Kirchherr J."/>
            <person name="Sung J.M."/>
            <person name="Roan N."/>
            <person name="Adimora A.A."/>
            <person name="Joseph S."/>
            <person name="Kuruc J.D."/>
            <person name="Gay C.L."/>
            <person name="Margolis D.M."/>
            <person name="Archin N."/>
            <person name="Brumme Z.L."/>
            <person name="Swanstrom R."/>
            <person name="Goonetilleke N."/>
        </authorList>
    </citation>
    <scope>NUCLEOTIDE SEQUENCE</scope>
    <source>
        <strain evidence="38">01014-PH357-Wes1_2-3HG15-BC37</strain>
        <strain evidence="39">01014-PH357-Wes3_3-3HG16-BC10</strain>
        <strain evidence="40">01014-PH357-Wgd3_2-3HG16-BC32-P2</strain>
        <strain evidence="41">01014-PH357-Wgd4_2-3HG16-BC34-P2</strain>
        <strain evidence="42">01014-PH357-Wgd8_2-3HG16-BC41</strain>
    </source>
</reference>
<feature type="topological domain" description="Cytoplasmic" evidence="33">
    <location>
        <begin position="703"/>
        <end position="853"/>
    </location>
</feature>
<dbReference type="Pfam" id="PF00516">
    <property type="entry name" value="GP120"/>
    <property type="match status" value="1"/>
</dbReference>
<keyword evidence="22 33" id="KW-1133">Transmembrane helix</keyword>
<evidence type="ECO:0000256" key="33">
    <source>
        <dbReference type="HAMAP-Rule" id="MF_04083"/>
    </source>
</evidence>
<evidence type="ECO:0000256" key="4">
    <source>
        <dbReference type="ARBA" id="ARBA00004563"/>
    </source>
</evidence>
<comment type="caution">
    <text evidence="33 34">Lacks conserved residue(s) required for the propagation of feature annotation.</text>
</comment>
<evidence type="ECO:0000256" key="17">
    <source>
        <dbReference type="ARBA" id="ARBA00022804"/>
    </source>
</evidence>
<comment type="function">
    <text evidence="33">Surface protein gp120: Attaches the virus to the host lymphoid cell by binding to the primary receptor CD4. This interaction induces a structural rearrangement creating a high affinity binding site for a chemokine coreceptor like CXCR4 and/or CCR5. Acts as a ligand for CD209/DC-SIGN and CLEC4M/DC-SIGNR, which are respectively found on dendritic cells (DCs), and on endothelial cells of liver sinusoids and lymph node sinuses. These interactions allow capture of viral particles at mucosal surfaces by these cells and subsequent transmission to permissive cells. HIV subverts the migration properties of dendritic cells to gain access to CD4+ T-cells in lymph nodes. Virus transmission to permissive T-cells occurs either in trans (without DCs infection, through viral capture and transmission), or in cis (following DCs productive infection, through the usual CD4-gp120 interaction), thereby inducing a robust infection. In trans infection, bound virions remain infectious over days and it is proposed that they are not degraded, but protected in non-lysosomal acidic organelles within the DCs close to the cell membrane thus contributing to the viral infectious potential during DCs' migration from the periphery to the lymphoid tissues. On arrival at lymphoid tissues, intact virions recycle back to DCs' cell surface allowing virus transmission to CD4+ T-cells.</text>
</comment>
<dbReference type="InterPro" id="IPR000777">
    <property type="entry name" value="HIV1_Gp120"/>
</dbReference>
<dbReference type="GO" id="GO:0039654">
    <property type="term" value="P:fusion of virus membrane with host endosome membrane"/>
    <property type="evidence" value="ECO:0007669"/>
    <property type="project" value="UniProtKB-UniRule"/>
</dbReference>
<dbReference type="FunFam" id="2.170.40.20:FF:000003">
    <property type="entry name" value="Envelope glycoprotein gp160"/>
    <property type="match status" value="1"/>
</dbReference>
<dbReference type="SUPFAM" id="SSF58069">
    <property type="entry name" value="Virus ectodomain"/>
    <property type="match status" value="1"/>
</dbReference>
<feature type="disulfide bond" evidence="33">
    <location>
        <begin position="227"/>
        <end position="238"/>
    </location>
</feature>
<evidence type="ECO:0000256" key="19">
    <source>
        <dbReference type="ARBA" id="ARBA00022870"/>
    </source>
</evidence>
<evidence type="ECO:0000256" key="22">
    <source>
        <dbReference type="ARBA" id="ARBA00022989"/>
    </source>
</evidence>
<comment type="similarity">
    <text evidence="33">Belongs to the HIV-1 env protein family.</text>
</comment>
<evidence type="ECO:0000313" key="39">
    <source>
        <dbReference type="EMBL" id="QOL05852.1"/>
    </source>
</evidence>
<evidence type="ECO:0000256" key="14">
    <source>
        <dbReference type="ARBA" id="ARBA00022692"/>
    </source>
</evidence>
<dbReference type="GO" id="GO:0019064">
    <property type="term" value="P:fusion of virus membrane with host plasma membrane"/>
    <property type="evidence" value="ECO:0007669"/>
    <property type="project" value="UniProtKB-UniRule"/>
</dbReference>
<evidence type="ECO:0000256" key="3">
    <source>
        <dbReference type="ARBA" id="ARBA00004505"/>
    </source>
</evidence>
<comment type="domain">
    <text evidence="33">The YXXL motif is involved in determining the exact site of viral release at the surface of infected mononuclear cells and promotes endocytosis. YXXL and di-leucine endocytosis motifs interact directly or indirectly with the clathrin adapter complexes, opperate independently, and their activities are not additive.</text>
</comment>
<dbReference type="InterPro" id="IPR037527">
    <property type="entry name" value="Gp160"/>
</dbReference>
<dbReference type="EMBL" id="MT307760">
    <property type="protein sequence ID" value="QOL05852.1"/>
    <property type="molecule type" value="Genomic_RNA"/>
</dbReference>
<evidence type="ECO:0000256" key="35">
    <source>
        <dbReference type="SAM" id="MobiDB-lite"/>
    </source>
</evidence>
<evidence type="ECO:0000256" key="2">
    <source>
        <dbReference type="ARBA" id="ARBA00004433"/>
    </source>
</evidence>
<dbReference type="CDD" id="cd09909">
    <property type="entry name" value="HIV-1-like_HR1-HR2"/>
    <property type="match status" value="1"/>
</dbReference>
<feature type="disulfide bond" evidence="33">
    <location>
        <begin position="217"/>
        <end position="246"/>
    </location>
</feature>
<keyword evidence="12 33" id="KW-1162">Viral penetration into host cytoplasm</keyword>
<comment type="domain">
    <text evidence="33">The membrane proximal external region (MPER) present in gp41 is a tryptophan-rich region recognized by the antibodies 2F5, Z13, and 4E10. MPER seems to play a role in fusion.</text>
</comment>
<evidence type="ECO:0000256" key="27">
    <source>
        <dbReference type="ARBA" id="ARBA00023157"/>
    </source>
</evidence>
<feature type="region of interest" description="Fusion peptide" evidence="33">
    <location>
        <begin position="509"/>
        <end position="529"/>
    </location>
</feature>
<feature type="short sequence motif" description="YXXL motif; contains endocytosis signal" evidence="33">
    <location>
        <begin position="709"/>
        <end position="712"/>
    </location>
</feature>
<feature type="domain" description="Retroviral envelope protein GP41-like" evidence="37">
    <location>
        <begin position="527"/>
        <end position="716"/>
    </location>
</feature>
<feature type="disulfide bond" evidence="33">
    <location>
        <begin position="595"/>
        <end position="601"/>
    </location>
</feature>
<feature type="disulfide bond" evidence="33">
    <location>
        <begin position="51"/>
        <end position="71"/>
    </location>
</feature>
<keyword evidence="8 33" id="KW-1170">Fusion of virus membrane with host endosomal membrane</keyword>
<evidence type="ECO:0000313" key="41">
    <source>
        <dbReference type="EMBL" id="QOL06065.1"/>
    </source>
</evidence>
<dbReference type="GO" id="GO:0052031">
    <property type="term" value="P:symbiont-mediated perturbation of host defense response"/>
    <property type="evidence" value="ECO:0007669"/>
    <property type="project" value="UniProtKB-UniRule"/>
</dbReference>
<feature type="region of interest" description="CD4-binding loop" evidence="33">
    <location>
        <begin position="361"/>
        <end position="371"/>
    </location>
</feature>
<evidence type="ECO:0000256" key="16">
    <source>
        <dbReference type="ARBA" id="ARBA00022729"/>
    </source>
</evidence>
<dbReference type="FunFam" id="1.20.5.490:FF:000001">
    <property type="entry name" value="Envelope glycoprotein gp160"/>
    <property type="match status" value="1"/>
</dbReference>
<dbReference type="EMBL" id="MT307787">
    <property type="protein sequence ID" value="QOL06065.1"/>
    <property type="molecule type" value="Genomic_RNA"/>
</dbReference>
<comment type="subcellular location">
    <subcellularLocation>
        <location evidence="3">Host cell membrane</location>
        <topology evidence="3">Peripheral membrane protein</topology>
    </subcellularLocation>
    <subcellularLocation>
        <location evidence="1">Host cell membrane</location>
        <topology evidence="1">Single-pass type I membrane protein</topology>
    </subcellularLocation>
    <subcellularLocation>
        <location evidence="2">Host endosome membrane</location>
        <topology evidence="2">Peripheral membrane protein</topology>
    </subcellularLocation>
    <subcellularLocation>
        <location evidence="5">Host endosome membrane</location>
        <topology evidence="5">Single-pass type I membrane protein</topology>
    </subcellularLocation>
    <subcellularLocation>
        <location evidence="6">Virion membrane</location>
        <topology evidence="6">Peripheral membrane protein</topology>
    </subcellularLocation>
    <subcellularLocation>
        <location evidence="4">Virion membrane</location>
        <topology evidence="4">Single-pass type I membrane protein</topology>
    </subcellularLocation>
</comment>
<dbReference type="SUPFAM" id="SSF56502">
    <property type="entry name" value="gp120 core"/>
    <property type="match status" value="2"/>
</dbReference>
<dbReference type="Pfam" id="PF00517">
    <property type="entry name" value="GP41"/>
    <property type="match status" value="1"/>
</dbReference>
<evidence type="ECO:0000256" key="34">
    <source>
        <dbReference type="RuleBase" id="RU363095"/>
    </source>
</evidence>
<feature type="chain" id="PRO_5042635957" description="Envelope glycoprotein gp160" evidence="33">
    <location>
        <begin position="30"/>
        <end position="853"/>
    </location>
</feature>
<feature type="site" description="Cleavage; by host furin" evidence="33">
    <location>
        <begin position="508"/>
        <end position="509"/>
    </location>
</feature>
<evidence type="ECO:0000256" key="10">
    <source>
        <dbReference type="ARBA" id="ARBA00022570"/>
    </source>
</evidence>
<keyword evidence="25 33" id="KW-0472">Membrane</keyword>
<evidence type="ECO:0000256" key="12">
    <source>
        <dbReference type="ARBA" id="ARBA00022595"/>
    </source>
</evidence>
<dbReference type="GO" id="GO:0020002">
    <property type="term" value="C:host cell plasma membrane"/>
    <property type="evidence" value="ECO:0007669"/>
    <property type="project" value="UniProtKB-SubCell"/>
</dbReference>
<evidence type="ECO:0000256" key="9">
    <source>
        <dbReference type="ARBA" id="ARBA00022511"/>
    </source>
</evidence>
<dbReference type="EMBL" id="MT307793">
    <property type="protein sequence ID" value="QOL06113.1"/>
    <property type="molecule type" value="Genomic_RNA"/>
</dbReference>
<evidence type="ECO:0000256" key="18">
    <source>
        <dbReference type="ARBA" id="ARBA00022844"/>
    </source>
</evidence>
<dbReference type="Gene3D" id="1.10.287.210">
    <property type="match status" value="1"/>
</dbReference>
<evidence type="ECO:0000256" key="7">
    <source>
        <dbReference type="ARBA" id="ARBA00022506"/>
    </source>
</evidence>
<comment type="subunit">
    <text evidence="33">The mature envelope protein (Env) consists of a homotrimer of non-covalently associated gp120-gp41 heterodimers. The resulting complex protrudes from the virus surface as a spike. There seems to be as few as 10 spikes on the average virion. Surface protein gp120 interacts with host CD4, CCR5 and CXCR4. Gp120 also interacts with the C-type lectins CD209/DC-SIGN and CLEC4M/DC-SIGNR (collectively referred to as DC-SIGN(R)). Gp120 and gp41 interact with GalCer. Gp120 interacts with host ITGA4/ITGB7 complex; on CD4+ T-cells, this interaction results in rapid activation of integrin ITGAL/LFA-1, which facilitates efficient cell-to-cell spreading of HIV-1. Gp120 interacts with cell-associated heparan sulfate; this interaction increases virus infectivity on permissive cells and may be involved in infection of CD4- cells.</text>
</comment>
<dbReference type="GO" id="GO:0019031">
    <property type="term" value="C:viral envelope"/>
    <property type="evidence" value="ECO:0007669"/>
    <property type="project" value="UniProtKB-KW"/>
</dbReference>
<comment type="function">
    <text evidence="33">Envelope glycoprotein gp160: Oligomerizes in the host endoplasmic reticulum into predominantly trimers. In a second time, gp160 transits in the host Golgi, where glycosylation is completed. The precursor is then proteolytically cleaved in the trans-Golgi and thereby activated by cellular furin or furin-like proteases to produce gp120 and gp41.</text>
</comment>
<comment type="domain">
    <text evidence="33">The CD4-binding region is targeted by the antibody b12.</text>
</comment>
<organismHost>
    <name type="scientific">Homo sapiens</name>
    <name type="common">Human</name>
    <dbReference type="NCBI Taxonomy" id="9606"/>
</organismHost>
<evidence type="ECO:0000256" key="5">
    <source>
        <dbReference type="ARBA" id="ARBA00004578"/>
    </source>
</evidence>
<feature type="region of interest" description="MPER; binding to GalCer" evidence="33">
    <location>
        <begin position="659"/>
        <end position="680"/>
    </location>
</feature>
<evidence type="ECO:0000256" key="11">
    <source>
        <dbReference type="ARBA" id="ARBA00022581"/>
    </source>
</evidence>
<evidence type="ECO:0000256" key="26">
    <source>
        <dbReference type="ARBA" id="ARBA00023139"/>
    </source>
</evidence>
<evidence type="ECO:0000256" key="28">
    <source>
        <dbReference type="ARBA" id="ARBA00023180"/>
    </source>
</evidence>
<keyword evidence="11 33" id="KW-0945">Host-virus interaction</keyword>
<evidence type="ECO:0000256" key="24">
    <source>
        <dbReference type="ARBA" id="ARBA00023054"/>
    </source>
</evidence>
<comment type="PTM">
    <text evidence="33">Highly glycosylated by host. The high number of glycan on the protein is reffered to as 'glycan shield' because it contributes to hide protein sequence from adaptive immune system.</text>
</comment>
<dbReference type="Gene3D" id="1.20.5.490">
    <property type="entry name" value="Single helix bin"/>
    <property type="match status" value="1"/>
</dbReference>
<evidence type="ECO:0000259" key="36">
    <source>
        <dbReference type="Pfam" id="PF00516"/>
    </source>
</evidence>
<dbReference type="GO" id="GO:0044175">
    <property type="term" value="C:host cell endosome membrane"/>
    <property type="evidence" value="ECO:0007669"/>
    <property type="project" value="UniProtKB-SubCell"/>
</dbReference>
<comment type="subcellular location">
    <molecule>Transmembrane protein gp41</molecule>
    <subcellularLocation>
        <location evidence="33">Virion membrane</location>
        <topology evidence="33">Single-pass type I membrane protein</topology>
    </subcellularLocation>
    <subcellularLocation>
        <location evidence="33">Host cell membrane</location>
        <topology evidence="33">Single-pass type I membrane protein</topology>
    </subcellularLocation>
    <subcellularLocation>
        <location evidence="33">Host endosome membrane</location>
        <topology evidence="33">Single-pass type I membrane protein</topology>
    </subcellularLocation>
    <text evidence="33">It is probably concentrated at the site of budding and incorporated into the virions possibly by contacts between the cytoplasmic tail of Env and the N-terminus of Gag.</text>
</comment>
<keyword evidence="28 33" id="KW-0325">Glycoprotein</keyword>
<keyword evidence="15 33" id="KW-0053">Apoptosis</keyword>
<comment type="domain">
    <text evidence="33">Some of the most genetically diverse regions of the viral genome are present in Env. They are called variable regions 1 through 5 (V1 through V5). Coreceptor usage of gp120 is determined mainly by the primary structure of the third variable region (V3) in the outer domain of gp120. The sequence of V3 determines which coreceptor, CCR5 and/or CXCR4 (corresponding to R5/macrophage, X4/T cell and R5X4/T cell and macrophage tropism), is used to trigger the fusion potential of the Env complex, and hence which cells the virus can infect. Binding to CCR5 involves a region adjacent in addition to V3.</text>
</comment>
<evidence type="ECO:0000256" key="6">
    <source>
        <dbReference type="ARBA" id="ARBA00004650"/>
    </source>
</evidence>
<keyword evidence="24 33" id="KW-0175">Coiled coil</keyword>
<comment type="domain">
    <text evidence="33 34">The 17 amino acids long immunosuppressive region is present in many retroviral envelope proteins. Synthetic peptides derived from this relatively conserved sequence inhibit immune function in vitro and in vivo.</text>
</comment>
<dbReference type="FunFam" id="1.10.287.210:FF:000001">
    <property type="entry name" value="Envelope glycoprotein gp160"/>
    <property type="match status" value="1"/>
</dbReference>
<dbReference type="GO" id="GO:0019062">
    <property type="term" value="P:virion attachment to host cell"/>
    <property type="evidence" value="ECO:0007669"/>
    <property type="project" value="UniProtKB-UniRule"/>
</dbReference>
<evidence type="ECO:0000256" key="29">
    <source>
        <dbReference type="ARBA" id="ARBA00023280"/>
    </source>
</evidence>
<dbReference type="GO" id="GO:1903911">
    <property type="term" value="P:positive regulation of receptor clustering"/>
    <property type="evidence" value="ECO:0007669"/>
    <property type="project" value="UniProtKB-UniRule"/>
</dbReference>
<dbReference type="GO" id="GO:0055036">
    <property type="term" value="C:virion membrane"/>
    <property type="evidence" value="ECO:0007669"/>
    <property type="project" value="UniProtKB-SubCell"/>
</dbReference>
<keyword evidence="16 33" id="KW-0732">Signal</keyword>
<feature type="region of interest" description="Immunosuppression" evidence="33">
    <location>
        <begin position="571"/>
        <end position="589"/>
    </location>
</feature>
<feature type="chain" id="PRO_5042635959" description="Transmembrane protein gp41" evidence="33">
    <location>
        <begin position="509"/>
        <end position="853"/>
    </location>
</feature>
<evidence type="ECO:0000256" key="21">
    <source>
        <dbReference type="ARBA" id="ARBA00022890"/>
    </source>
</evidence>
<evidence type="ECO:0000313" key="42">
    <source>
        <dbReference type="EMBL" id="QOL06113.1"/>
    </source>
</evidence>
<comment type="PTM">
    <text evidence="33">Specific enzymatic cleavages in vivo yield mature proteins. Envelope glycoproteins are synthesized as a inactive precursor that is heavily N-glycosylated and processed likely by host cell furin in the Golgi to yield the mature SU and TM proteins. The cleavage site between SU and TM requires the minimal sequence [KR]-X-[KR]-R. About 2 of the 9 disulfide bonds of gp41 are reduced by P4HB/PDI, following binding to CD4 receptor.</text>
</comment>
<keyword evidence="20 33" id="KW-0261">Viral envelope protein</keyword>
<dbReference type="EMBL" id="MT307785">
    <property type="protein sequence ID" value="QOL06049.1"/>
    <property type="molecule type" value="Genomic_RNA"/>
</dbReference>
<keyword evidence="9 33" id="KW-1032">Host cell membrane</keyword>
<gene>
    <name evidence="33 39" type="primary">env</name>
</gene>
<evidence type="ECO:0000256" key="20">
    <source>
        <dbReference type="ARBA" id="ARBA00022879"/>
    </source>
</evidence>
<dbReference type="InterPro" id="IPR000328">
    <property type="entry name" value="GP41-like"/>
</dbReference>
<evidence type="ECO:0000313" key="38">
    <source>
        <dbReference type="EMBL" id="QOL05788.1"/>
    </source>
</evidence>
<feature type="domain" description="Human immunodeficiency virus 1 envelope glycoprotein Gp120" evidence="36">
    <location>
        <begin position="31"/>
        <end position="508"/>
    </location>
</feature>
<feature type="transmembrane region" description="Helical" evidence="34">
    <location>
        <begin position="509"/>
        <end position="532"/>
    </location>
</feature>
<comment type="subunit">
    <text evidence="32">The mature envelope protein (Env) consists of a homotrimer of non-covalently associated gp120-gp41 heterodimers. The resulting complex protrudes from the virus surface as a spike. There seems to be as few as 10 spikes on the average virion. Interacts with host CD4, CCR5 and CXCR4. Gp120 also interacts with the C-type lectins CD209/DC-SIGN and CLEC4M/DC-SIGNR (collectively referred to as DC-SIGN(R)). Gp120 and gp41 interact with GalCer. Gp120 interacts with host ITGA4/ITGB7 complex; on CD4+ T-cells, this interaction results in rapid activation of integrin ITGAL/LFA-1, which facilitates efficient cell-to-cell spreading of HIV-1. Gp120 interacts with cell-associated heparan sulfate; this interaction increases virus infectivity on permissive cells and may be involved in infection of CD4- cells.</text>
</comment>
<comment type="PTM">
    <text evidence="33">Palmitoylation of the transmembrane protein and of Env polyprotein (prior to its proteolytic cleavage) is essential for their association with host cell membrane lipid rafts. Palmitoylation is therefore required for envelope trafficking to classical lipid rafts, but not for viral replication.</text>
</comment>
<keyword evidence="19 33" id="KW-1043">Host membrane</keyword>
<keyword evidence="23 33" id="KW-1039">Host endosome</keyword>
<proteinExistence type="inferred from homology"/>
<evidence type="ECO:0000256" key="1">
    <source>
        <dbReference type="ARBA" id="ARBA00004402"/>
    </source>
</evidence>
<keyword evidence="29 33" id="KW-0899">Viral immunoevasion</keyword>
<feature type="chain" id="PRO_5042635961" description="Surface protein gp120" evidence="33">
    <location>
        <begin position="30"/>
        <end position="508"/>
    </location>
</feature>
<feature type="region of interest" description="V2" evidence="33">
    <location>
        <begin position="156"/>
        <end position="195"/>
    </location>
</feature>
<dbReference type="Gene3D" id="2.170.40.20">
    <property type="entry name" value="Human immunodeficiency virus 1, Gp160, envelope glycoprotein"/>
    <property type="match status" value="2"/>
</dbReference>
<feature type="transmembrane region" description="Helical" evidence="34">
    <location>
        <begin position="675"/>
        <end position="702"/>
    </location>
</feature>
<dbReference type="EMBL" id="MT307752">
    <property type="protein sequence ID" value="QOL05788.1"/>
    <property type="molecule type" value="Genomic_RNA"/>
</dbReference>
<keyword evidence="14 33" id="KW-0812">Transmembrane</keyword>
<dbReference type="GO" id="GO:0005198">
    <property type="term" value="F:structural molecule activity"/>
    <property type="evidence" value="ECO:0007669"/>
    <property type="project" value="UniProtKB-UniRule"/>
</dbReference>
<sequence>MRVMGIGKNYLWRWGTMLLGMLMICSAAEQMWVTVYYGVPVWKEATTSLFCASDAKAYATEVHNVWATHACVPTDPSPQEIKLKNVTENFNMWKNNMVDQMHEDIISLWDQSLKPCVKLTPLCVTLNCINANNTTNGTKTNNTSTEKMEGGEMKNCSFNITTDMRDKVRKEYALFYNLDIVPIEEDNTSYRLISCNTSVLTQACPKVSFEPIPIHYCAPAGFALLKCGDKKFNGTGPCRNVSTVQCTHGIRPVVSTQLLLNGSLAEEEVVIRSENFTDNVKTIIVQLNESIQINCTRPNNNTRRGIHIGPGRAFYTTEKIVGNIRQAHCNISGRSWNSTLRKIVEKLREQFRNKTISFKQPSGGDPEVVMHSFNCGGEFFYCNSTKLFNSTWTWNGTEGSNIPEGNDTTITLPCRIKQIINMWQEVGKAMYAPPIEGQIRCSSNITGLLLTRDGGNTTNGTTETFRPGGGNMKDNWRSELYKYKVVKVEPLGIAPTKAKRRVVQREKRAVGLGAVFLGFLGAAGSTMGAASMTLTVQARQLLSGIVQQQNNLLRAIEAQQHILQLTVWGIKQLQARVLAVERYLRDQQLLGIWGCSGKLICTTAVPWNASWSNKSLNQIWDNMTWMEWEKEIDNYTSLIYTLIEESQNQQEKNEKDLLELDKWASLWNWFNITNWLWYIKIFIMIVGGLIGLRIVFTVLSIVNRVRQGYSPLSFQTRFPAPRGPDRPEGTEEEGGERDRDRSGRLVTGLLALIWDDLRSLFLFSYRHLRDLLLIAARIVELLGRRGWEALKYCWNLLQYWGQELKNSAVSLLNATAIAVAEGTDRIIEVAQAAFRAVLHIPRRIRQGFERALL</sequence>
<evidence type="ECO:0000256" key="15">
    <source>
        <dbReference type="ARBA" id="ARBA00022703"/>
    </source>
</evidence>
<organism evidence="39">
    <name type="scientific">Human immunodeficiency virus type 1</name>
    <name type="common">HIV-1</name>
    <dbReference type="NCBI Taxonomy" id="11676"/>
    <lineage>
        <taxon>Viruses</taxon>
        <taxon>Riboviria</taxon>
        <taxon>Pararnavirae</taxon>
        <taxon>Artverviricota</taxon>
        <taxon>Revtraviricetes</taxon>
        <taxon>Ortervirales</taxon>
        <taxon>Retroviridae</taxon>
        <taxon>Orthoretrovirinae</taxon>
        <taxon>Lentivirus</taxon>
        <taxon>Lentivirus humimdef1</taxon>
    </lineage>
</organism>
<comment type="subcellular location">
    <molecule>Surface protein gp120</molecule>
    <subcellularLocation>
        <location evidence="33">Virion membrane</location>
        <topology evidence="33">Peripheral membrane protein</topology>
    </subcellularLocation>
    <subcellularLocation>
        <location evidence="33">Host cell membrane</location>
        <topology evidence="33">Peripheral membrane protein</topology>
    </subcellularLocation>
    <subcellularLocation>
        <location evidence="33">Host endosome membrane</location>
        <topology evidence="33">Single-pass type I membrane protein</topology>
    </subcellularLocation>
    <text evidence="33">The surface protein is not anchored to the viral envelope, but associates with the extravirion surface through its binding to TM. It is probably concentrated at the site of budding and incorporated into the virions possibly by contacts between the cytoplasmic tail of Env and the N-terminus of Gag.</text>
</comment>
<comment type="miscellaneous">
    <text evidence="33">Inhibitors targeting HIV-1 viral envelope proteins are used as antiretroviral drugs. Attachment of virions to the cell surface via non-specific interactions and CD4 binding can be blocked by inhibitors that include cyanovirin-N, cyclotriazadisulfonamide analogs, PRO 2000, TNX 355 and PRO 542. In addition, BMS 806 can block CD4-induced conformational changes. Env interactions with the coreceptor molecules can be targeted by CCR5 antagonists including SCH-D, maraviroc (UK 427857) and aplaviroc (GW 873140), and the CXCR4 antagonist AMD 070. Fusion of viral and cellular membranes can be inhibited by peptides such as enfuvirtide and tifuvirtide (T 1249). Resistance to inhibitors associated with mutations in Env are observed. Most of the time, single mutations confer only a modest reduction in drug susceptibility. Combination of several mutations is usually required to develop a high-level drug resistance.</text>
</comment>
<dbReference type="GO" id="GO:0075512">
    <property type="term" value="P:clathrin-dependent endocytosis of virus by host cell"/>
    <property type="evidence" value="ECO:0007669"/>
    <property type="project" value="UniProtKB-UniRule"/>
</dbReference>
<evidence type="ECO:0000256" key="32">
    <source>
        <dbReference type="ARBA" id="ARBA00062028"/>
    </source>
</evidence>
<accession>A0A7L9QSK6</accession>
<dbReference type="HAMAP" id="MF_04083">
    <property type="entry name" value="HIV_ENV"/>
    <property type="match status" value="1"/>
</dbReference>
<evidence type="ECO:0000256" key="30">
    <source>
        <dbReference type="ARBA" id="ARBA00023288"/>
    </source>
</evidence>
<keyword evidence="27 33" id="KW-1015">Disulfide bond</keyword>
<keyword evidence="26 33" id="KW-0564">Palmitate</keyword>
<evidence type="ECO:0000256" key="8">
    <source>
        <dbReference type="ARBA" id="ARBA00022510"/>
    </source>
</evidence>
<evidence type="ECO:0000256" key="13">
    <source>
        <dbReference type="ARBA" id="ARBA00022685"/>
    </source>
</evidence>
<keyword evidence="30 33" id="KW-0449">Lipoprotein</keyword>
<dbReference type="GO" id="GO:0016020">
    <property type="term" value="C:membrane"/>
    <property type="evidence" value="ECO:0007669"/>
    <property type="project" value="UniProtKB-UniRule"/>
</dbReference>
<evidence type="ECO:0000256" key="23">
    <source>
        <dbReference type="ARBA" id="ARBA00023046"/>
    </source>
</evidence>
<name>A0A7L9QSK6_HV1</name>
<evidence type="ECO:0000256" key="25">
    <source>
        <dbReference type="ARBA" id="ARBA00023136"/>
    </source>
</evidence>
<comment type="miscellaneous">
    <text evidence="33">HIV-1 lineages are divided in three main groups, M (for Major), O (for Outlier), and N (for New, or Non-M, Non-O). The vast majority of strains found worldwide belong to the group M. Group O seems to be endemic to and largely confined to Cameroon and neighboring countries in West Central Africa, where these viruses represent a small minority of HIV-1 strains. The group N is represented by a limited number of isolates from Cameroonian persons. The group M is further subdivided in 9 clades or subtypes (A to D, F to H, J and K).</text>
</comment>
<feature type="coiled-coil region" evidence="33">
    <location>
        <begin position="630"/>
        <end position="664"/>
    </location>
</feature>
<keyword evidence="18 33" id="KW-0946">Virion</keyword>
<keyword evidence="13 33" id="KW-0165">Cleavage on pair of basic residues</keyword>
<evidence type="ECO:0000313" key="40">
    <source>
        <dbReference type="EMBL" id="QOL06049.1"/>
    </source>
</evidence>
<evidence type="ECO:0000259" key="37">
    <source>
        <dbReference type="Pfam" id="PF00517"/>
    </source>
</evidence>
<dbReference type="FunFam" id="2.170.40.20:FF:000001">
    <property type="entry name" value="Envelope glycoprotein gp160"/>
    <property type="match status" value="1"/>
</dbReference>
<comment type="function">
    <text evidence="33">Transmembrane protein gp41: Acts as a class I viral fusion protein. Under the current model, the protein has at least 3 conformational states: pre-fusion native state, pre-hairpin intermediate state, and post-fusion hairpin state. During fusion of viral and target intracellular membranes, the coiled coil regions (heptad repeats) assume a trimer-of-hairpins structure, positioning the fusion peptide in close proximity to the C-terminal region of the ectodomain. The formation of this structure appears to drive apposition and subsequent fusion of viral and target cell membranes. Complete fusion occurs in host cell endosomes and is dynamin-dependent, however some lipid transfer might occur at the plasma membrane. The virus undergoes clathrin-dependent internalization long before endosomal fusion, thus minimizing the surface exposure of conserved viral epitopes during fusion and reducing the efficacy of inhibitors targeting these epitopes. Membranes fusion leads to delivery of the nucleocapsid into the cytoplasm.</text>
</comment>
<keyword evidence="21 33" id="KW-1164">Virus endocytosis by host</keyword>
<protein>
    <recommendedName>
        <fullName evidence="33">Envelope glycoprotein gp160</fullName>
    </recommendedName>
    <alternativeName>
        <fullName evidence="33">Env polyprotein</fullName>
    </alternativeName>
    <component>
        <recommendedName>
            <fullName evidence="33">Surface protein gp120</fullName>
            <shortName evidence="33">SU</shortName>
        </recommendedName>
        <alternativeName>
            <fullName evidence="33">Glycoprotein 120</fullName>
            <shortName evidence="33">gp120</shortName>
        </alternativeName>
    </component>
    <component>
        <recommendedName>
            <fullName evidence="33">Transmembrane protein gp41</fullName>
            <shortName evidence="33">TM</shortName>
        </recommendedName>
        <alternativeName>
            <fullName evidence="33">Glycoprotein 41</fullName>
            <shortName evidence="33">gp41</shortName>
        </alternativeName>
    </component>
</protein>
<keyword evidence="7 33" id="KW-1168">Fusion of virus membrane with host membrane</keyword>
<feature type="short sequence motif" description="Di-leucine internalization motif" evidence="33">
    <location>
        <begin position="852"/>
        <end position="853"/>
    </location>
</feature>
<dbReference type="GO" id="GO:0019082">
    <property type="term" value="P:viral protein processing"/>
    <property type="evidence" value="ECO:0007669"/>
    <property type="project" value="UniProtKB-UniRule"/>
</dbReference>
<dbReference type="GO" id="GO:1903908">
    <property type="term" value="P:positive regulation of plasma membrane raft polarization"/>
    <property type="evidence" value="ECO:0007669"/>
    <property type="project" value="UniProtKB-UniRule"/>
</dbReference>